<evidence type="ECO:0000313" key="3">
    <source>
        <dbReference type="Proteomes" id="UP000309215"/>
    </source>
</evidence>
<keyword evidence="3" id="KW-1185">Reference proteome</keyword>
<proteinExistence type="predicted"/>
<name>A0A4U1JD07_9BACT</name>
<comment type="caution">
    <text evidence="2">The sequence shown here is derived from an EMBL/GenBank/DDBJ whole genome shotgun (WGS) entry which is preliminary data.</text>
</comment>
<feature type="region of interest" description="Disordered" evidence="1">
    <location>
        <begin position="88"/>
        <end position="107"/>
    </location>
</feature>
<gene>
    <name evidence="2" type="ORF">E8A74_19645</name>
</gene>
<dbReference type="EMBL" id="SSMQ01000019">
    <property type="protein sequence ID" value="TKD06433.1"/>
    <property type="molecule type" value="Genomic_DNA"/>
</dbReference>
<evidence type="ECO:0000256" key="1">
    <source>
        <dbReference type="SAM" id="MobiDB-lite"/>
    </source>
</evidence>
<dbReference type="Proteomes" id="UP000309215">
    <property type="component" value="Unassembled WGS sequence"/>
</dbReference>
<organism evidence="2 3">
    <name type="scientific">Polyangium fumosum</name>
    <dbReference type="NCBI Taxonomy" id="889272"/>
    <lineage>
        <taxon>Bacteria</taxon>
        <taxon>Pseudomonadati</taxon>
        <taxon>Myxococcota</taxon>
        <taxon>Polyangia</taxon>
        <taxon>Polyangiales</taxon>
        <taxon>Polyangiaceae</taxon>
        <taxon>Polyangium</taxon>
    </lineage>
</organism>
<feature type="compositionally biased region" description="Pro residues" evidence="1">
    <location>
        <begin position="23"/>
        <end position="53"/>
    </location>
</feature>
<feature type="region of interest" description="Disordered" evidence="1">
    <location>
        <begin position="22"/>
        <end position="75"/>
    </location>
</feature>
<sequence>MHWSTQTAPPPLLLLLLELDAVLPPPPPVPTSPPAPPPPVPTSPPEPPSPPEGWLPNSGRSEVAQAEKLTAKRPRTNQVTLAYFTSLWSESTRMPRSPQLSPCGSRQ</sequence>
<accession>A0A4U1JD07</accession>
<protein>
    <submittedName>
        <fullName evidence="2">Uncharacterized protein</fullName>
    </submittedName>
</protein>
<dbReference type="AlphaFoldDB" id="A0A4U1JD07"/>
<reference evidence="2 3" key="1">
    <citation type="submission" date="2019-04" db="EMBL/GenBank/DDBJ databases">
        <authorList>
            <person name="Li Y."/>
            <person name="Wang J."/>
        </authorList>
    </citation>
    <scope>NUCLEOTIDE SEQUENCE [LARGE SCALE GENOMIC DNA]</scope>
    <source>
        <strain evidence="2 3">DSM 14668</strain>
    </source>
</reference>
<evidence type="ECO:0000313" key="2">
    <source>
        <dbReference type="EMBL" id="TKD06433.1"/>
    </source>
</evidence>